<sequence>MYTLTGQKMTWRAATQPVGSALRIAPGFAAHATDVAPGLRVRIEAHYSPDEGRYLINRCDISAEGTEIVHRSLRQISIETIMRAATPHCIALSLDDGPPNMTAHDLTTTGGRILPEWLAEAVAKRGNRPERMEATELLYGIAALSGNPPVRAIADELGIPQRTAADWVKKARSEGRLEGMSYIVGRQADG</sequence>
<name>A0A498C9U5_9MICO</name>
<evidence type="ECO:0000313" key="1">
    <source>
        <dbReference type="EMBL" id="RLK52482.1"/>
    </source>
</evidence>
<comment type="caution">
    <text evidence="1">The sequence shown here is derived from an EMBL/GenBank/DDBJ whole genome shotgun (WGS) entry which is preliminary data.</text>
</comment>
<protein>
    <submittedName>
        <fullName evidence="1">Helix-turn-helix protein</fullName>
    </submittedName>
</protein>
<gene>
    <name evidence="1" type="ORF">C7474_0422</name>
</gene>
<dbReference type="EMBL" id="RCDB01000001">
    <property type="protein sequence ID" value="RLK52482.1"/>
    <property type="molecule type" value="Genomic_DNA"/>
</dbReference>
<dbReference type="AlphaFoldDB" id="A0A498C9U5"/>
<dbReference type="Proteomes" id="UP000273158">
    <property type="component" value="Unassembled WGS sequence"/>
</dbReference>
<reference evidence="1 2" key="1">
    <citation type="journal article" date="2015" name="Stand. Genomic Sci.">
        <title>Genomic Encyclopedia of Bacterial and Archaeal Type Strains, Phase III: the genomes of soil and plant-associated and newly described type strains.</title>
        <authorList>
            <person name="Whitman W.B."/>
            <person name="Woyke T."/>
            <person name="Klenk H.P."/>
            <person name="Zhou Y."/>
            <person name="Lilburn T.G."/>
            <person name="Beck B.J."/>
            <person name="De Vos P."/>
            <person name="Vandamme P."/>
            <person name="Eisen J.A."/>
            <person name="Garrity G."/>
            <person name="Hugenholtz P."/>
            <person name="Kyrpides N.C."/>
        </authorList>
    </citation>
    <scope>NUCLEOTIDE SEQUENCE [LARGE SCALE GENOMIC DNA]</scope>
    <source>
        <strain evidence="1 2">S2T63</strain>
    </source>
</reference>
<proteinExistence type="predicted"/>
<keyword evidence="2" id="KW-1185">Reference proteome</keyword>
<evidence type="ECO:0000313" key="2">
    <source>
        <dbReference type="Proteomes" id="UP000273158"/>
    </source>
</evidence>
<accession>A0A498C9U5</accession>
<organism evidence="1 2">
    <name type="scientific">Microbacterium telephonicum</name>
    <dbReference type="NCBI Taxonomy" id="1714841"/>
    <lineage>
        <taxon>Bacteria</taxon>
        <taxon>Bacillati</taxon>
        <taxon>Actinomycetota</taxon>
        <taxon>Actinomycetes</taxon>
        <taxon>Micrococcales</taxon>
        <taxon>Microbacteriaceae</taxon>
        <taxon>Microbacterium</taxon>
    </lineage>
</organism>